<reference evidence="2 3" key="1">
    <citation type="journal article" date="2011" name="PLoS Genet.">
        <title>Comparative genomic analysis of human fungal pathogens causing paracoccidioidomycosis.</title>
        <authorList>
            <person name="Desjardins C.A."/>
            <person name="Champion M.D."/>
            <person name="Holder J.W."/>
            <person name="Muszewska A."/>
            <person name="Goldberg J."/>
            <person name="Bailao A.M."/>
            <person name="Brigido M.M."/>
            <person name="Ferreira M.E."/>
            <person name="Garcia A.M."/>
            <person name="Grynberg M."/>
            <person name="Gujja S."/>
            <person name="Heiman D.I."/>
            <person name="Henn M.R."/>
            <person name="Kodira C.D."/>
            <person name="Leon-Narvaez H."/>
            <person name="Longo L.V."/>
            <person name="Ma L.J."/>
            <person name="Malavazi I."/>
            <person name="Matsuo A.L."/>
            <person name="Morais F.V."/>
            <person name="Pereira M."/>
            <person name="Rodriguez-Brito S."/>
            <person name="Sakthikumar S."/>
            <person name="Salem-Izacc S.M."/>
            <person name="Sykes S.M."/>
            <person name="Teixeira M.M."/>
            <person name="Vallejo M.C."/>
            <person name="Walter M.E."/>
            <person name="Yandava C."/>
            <person name="Young S."/>
            <person name="Zeng Q."/>
            <person name="Zucker J."/>
            <person name="Felipe M.S."/>
            <person name="Goldman G.H."/>
            <person name="Haas B.J."/>
            <person name="McEwen J.G."/>
            <person name="Nino-Vega G."/>
            <person name="Puccia R."/>
            <person name="San-Blas G."/>
            <person name="Soares C.M."/>
            <person name="Birren B.W."/>
            <person name="Cuomo C.A."/>
        </authorList>
    </citation>
    <scope>NUCLEOTIDE SEQUENCE [LARGE SCALE GENOMIC DNA]</scope>
    <source>
        <strain evidence="3">ATCC MYA-826 / Pb01</strain>
    </source>
</reference>
<organism evidence="2 3">
    <name type="scientific">Paracoccidioides lutzii (strain ATCC MYA-826 / Pb01)</name>
    <name type="common">Paracoccidioides brasiliensis</name>
    <dbReference type="NCBI Taxonomy" id="502779"/>
    <lineage>
        <taxon>Eukaryota</taxon>
        <taxon>Fungi</taxon>
        <taxon>Dikarya</taxon>
        <taxon>Ascomycota</taxon>
        <taxon>Pezizomycotina</taxon>
        <taxon>Eurotiomycetes</taxon>
        <taxon>Eurotiomycetidae</taxon>
        <taxon>Onygenales</taxon>
        <taxon>Ajellomycetaceae</taxon>
        <taxon>Paracoccidioides</taxon>
    </lineage>
</organism>
<feature type="region of interest" description="Disordered" evidence="1">
    <location>
        <begin position="31"/>
        <end position="59"/>
    </location>
</feature>
<dbReference type="Proteomes" id="UP000002059">
    <property type="component" value="Partially assembled WGS sequence"/>
</dbReference>
<dbReference type="VEuPathDB" id="FungiDB:PAAG_12119"/>
<name>A0A0A2V4Z7_PARBA</name>
<dbReference type="RefSeq" id="XP_015702723.1">
    <property type="nucleotide sequence ID" value="XM_015847648.1"/>
</dbReference>
<dbReference type="KEGG" id="pbl:PAAG_12119"/>
<evidence type="ECO:0000256" key="1">
    <source>
        <dbReference type="SAM" id="MobiDB-lite"/>
    </source>
</evidence>
<dbReference type="GeneID" id="26970879"/>
<dbReference type="HOGENOM" id="CLU_2015938_0_0_1"/>
<accession>A0A0A2V4Z7</accession>
<dbReference type="EMBL" id="KN294007">
    <property type="protein sequence ID" value="KGQ01175.1"/>
    <property type="molecule type" value="Genomic_DNA"/>
</dbReference>
<sequence length="123" mass="13385">MAKTIWSGHPLASIDVLRVVESETILNIPSADTARAPRAQGKSSEAEVHAPSGLDDNVIPHRAGHQFKISSNLTTHPFQRAIMPSIHNKKTSNSLEQEGRLELAINAIKKQEISSISRSCKAI</sequence>
<protein>
    <submittedName>
        <fullName evidence="2">Uncharacterized protein</fullName>
    </submittedName>
</protein>
<keyword evidence="3" id="KW-1185">Reference proteome</keyword>
<evidence type="ECO:0000313" key="2">
    <source>
        <dbReference type="EMBL" id="KGQ01175.1"/>
    </source>
</evidence>
<gene>
    <name evidence="2" type="ORF">PAAG_12119</name>
</gene>
<dbReference type="OrthoDB" id="4207519at2759"/>
<dbReference type="AlphaFoldDB" id="A0A0A2V4Z7"/>
<proteinExistence type="predicted"/>
<evidence type="ECO:0000313" key="3">
    <source>
        <dbReference type="Proteomes" id="UP000002059"/>
    </source>
</evidence>